<evidence type="ECO:0000313" key="6">
    <source>
        <dbReference type="Proteomes" id="UP000030960"/>
    </source>
</evidence>
<dbReference type="RefSeq" id="WP_043143855.1">
    <property type="nucleotide sequence ID" value="NZ_JSUQ01000013.1"/>
</dbReference>
<feature type="region of interest" description="Disordered" evidence="3">
    <location>
        <begin position="141"/>
        <end position="185"/>
    </location>
</feature>
<feature type="domain" description="Resolvase/invertase-type recombinase catalytic" evidence="4">
    <location>
        <begin position="26"/>
        <end position="149"/>
    </location>
</feature>
<evidence type="ECO:0000256" key="1">
    <source>
        <dbReference type="ARBA" id="ARBA00023125"/>
    </source>
</evidence>
<dbReference type="InterPro" id="IPR050639">
    <property type="entry name" value="SSR_resolvase"/>
</dbReference>
<feature type="compositionally biased region" description="Polar residues" evidence="3">
    <location>
        <begin position="171"/>
        <end position="185"/>
    </location>
</feature>
<evidence type="ECO:0000259" key="4">
    <source>
        <dbReference type="SMART" id="SM00857"/>
    </source>
</evidence>
<keyword evidence="6" id="KW-1185">Reference proteome</keyword>
<dbReference type="SUPFAM" id="SSF53041">
    <property type="entry name" value="Resolvase-like"/>
    <property type="match status" value="1"/>
</dbReference>
<feature type="compositionally biased region" description="Basic and acidic residues" evidence="3">
    <location>
        <begin position="149"/>
        <end position="167"/>
    </location>
</feature>
<dbReference type="InterPro" id="IPR006119">
    <property type="entry name" value="Resolv_N"/>
</dbReference>
<dbReference type="AlphaFoldDB" id="A0A0B3SNN6"/>
<keyword evidence="1" id="KW-0238">DNA-binding</keyword>
<evidence type="ECO:0000313" key="5">
    <source>
        <dbReference type="EMBL" id="KHQ52024.1"/>
    </source>
</evidence>
<reference evidence="5 6" key="1">
    <citation type="submission" date="2014-10" db="EMBL/GenBank/DDBJ databases">
        <title>Genome sequence of Ponticoccus sp. strain UMTAT08 isolated from clonal culture of toxic dinoflagellate Alexandrium tamiyavanichii.</title>
        <authorList>
            <person name="Gan H.Y."/>
            <person name="Muhd D.-D."/>
            <person name="Mohd Noor M.E."/>
            <person name="Yeong Y.S."/>
            <person name="Usup G."/>
        </authorList>
    </citation>
    <scope>NUCLEOTIDE SEQUENCE [LARGE SCALE GENOMIC DNA]</scope>
    <source>
        <strain evidence="5 6">UMTAT08</strain>
    </source>
</reference>
<proteinExistence type="predicted"/>
<name>A0A0B3SNN6_9RHOB</name>
<gene>
    <name evidence="5" type="ORF">OA50_03431</name>
</gene>
<dbReference type="CDD" id="cd00338">
    <property type="entry name" value="Ser_Recombinase"/>
    <property type="match status" value="1"/>
</dbReference>
<dbReference type="Gene3D" id="3.40.50.1390">
    <property type="entry name" value="Resolvase, N-terminal catalytic domain"/>
    <property type="match status" value="1"/>
</dbReference>
<dbReference type="GO" id="GO:0003677">
    <property type="term" value="F:DNA binding"/>
    <property type="evidence" value="ECO:0007669"/>
    <property type="project" value="UniProtKB-KW"/>
</dbReference>
<dbReference type="OrthoDB" id="2290206at2"/>
<comment type="caution">
    <text evidence="5">The sequence shown here is derived from an EMBL/GenBank/DDBJ whole genome shotgun (WGS) entry which is preliminary data.</text>
</comment>
<dbReference type="Pfam" id="PF00239">
    <property type="entry name" value="Resolvase"/>
    <property type="match status" value="1"/>
</dbReference>
<dbReference type="InterPro" id="IPR036162">
    <property type="entry name" value="Resolvase-like_N_sf"/>
</dbReference>
<organism evidence="5 6">
    <name type="scientific">Mameliella alba</name>
    <dbReference type="NCBI Taxonomy" id="561184"/>
    <lineage>
        <taxon>Bacteria</taxon>
        <taxon>Pseudomonadati</taxon>
        <taxon>Pseudomonadota</taxon>
        <taxon>Alphaproteobacteria</taxon>
        <taxon>Rhodobacterales</taxon>
        <taxon>Roseobacteraceae</taxon>
        <taxon>Mameliella</taxon>
    </lineage>
</organism>
<sequence>MLTDTYTTRRHRRRRAENTHVKAIHVVVYTRVSTAAQNTLSRQLKRCEAYAKERGWTVVDRFDEIGSAFGPFEKNRPVFRKALARAVHEATQFDTVILVDDITRLSRHGPDADRLIATGIPFCVRGCSGPLGKGRLRDGIRAASKTSRNKSDAQRDANQTRDKDAKPRGGNLSNPIRVNGHETSSGRVRDNILRAAECLARQPDLPNMTLEQVALHLTNHGVRRVMSLKTLREEDWTVRELNRHWDTILAEIVRIQAQLGWPFEQGAV</sequence>
<evidence type="ECO:0000256" key="3">
    <source>
        <dbReference type="SAM" id="MobiDB-lite"/>
    </source>
</evidence>
<evidence type="ECO:0000256" key="2">
    <source>
        <dbReference type="ARBA" id="ARBA00023172"/>
    </source>
</evidence>
<keyword evidence="2" id="KW-0233">DNA recombination</keyword>
<protein>
    <submittedName>
        <fullName evidence="5">Resolvase</fullName>
    </submittedName>
</protein>
<dbReference type="SMART" id="SM00857">
    <property type="entry name" value="Resolvase"/>
    <property type="match status" value="1"/>
</dbReference>
<dbReference type="EMBL" id="JSUQ01000013">
    <property type="protein sequence ID" value="KHQ52024.1"/>
    <property type="molecule type" value="Genomic_DNA"/>
</dbReference>
<dbReference type="PANTHER" id="PTHR30461:SF2">
    <property type="entry name" value="SERINE RECOMBINASE PINE-RELATED"/>
    <property type="match status" value="1"/>
</dbReference>
<dbReference type="Proteomes" id="UP000030960">
    <property type="component" value="Unassembled WGS sequence"/>
</dbReference>
<dbReference type="GO" id="GO:0000150">
    <property type="term" value="F:DNA strand exchange activity"/>
    <property type="evidence" value="ECO:0007669"/>
    <property type="project" value="InterPro"/>
</dbReference>
<accession>A0A0B3SNN6</accession>
<dbReference type="PANTHER" id="PTHR30461">
    <property type="entry name" value="DNA-INVERTASE FROM LAMBDOID PROPHAGE"/>
    <property type="match status" value="1"/>
</dbReference>